<dbReference type="Proteomes" id="UP001143307">
    <property type="component" value="Unassembled WGS sequence"/>
</dbReference>
<organism evidence="2 3">
    <name type="scientific">Candidatus Seongchinamella marina</name>
    <dbReference type="NCBI Taxonomy" id="2518990"/>
    <lineage>
        <taxon>Bacteria</taxon>
        <taxon>Pseudomonadati</taxon>
        <taxon>Pseudomonadota</taxon>
        <taxon>Gammaproteobacteria</taxon>
        <taxon>Cellvibrionales</taxon>
        <taxon>Halieaceae</taxon>
        <taxon>Seongchinamella</taxon>
    </lineage>
</organism>
<evidence type="ECO:0000313" key="2">
    <source>
        <dbReference type="EMBL" id="MCX2972430.1"/>
    </source>
</evidence>
<name>A0ABT3SR25_9GAMM</name>
<keyword evidence="3" id="KW-1185">Reference proteome</keyword>
<comment type="caution">
    <text evidence="2">The sequence shown here is derived from an EMBL/GenBank/DDBJ whole genome shotgun (WGS) entry which is preliminary data.</text>
</comment>
<accession>A0ABT3SR25</accession>
<protein>
    <submittedName>
        <fullName evidence="2">Uncharacterized protein</fullName>
    </submittedName>
</protein>
<proteinExistence type="predicted"/>
<sequence>MQKLSDKDMRKSVTDATVKDVAVAIVGGGLRRYLQDKDELPDSSLSCGAPISMRHSGNSSTGGNPLTQMTVSLGTDIADPLERLEAIHRSALQSKA</sequence>
<evidence type="ECO:0000313" key="3">
    <source>
        <dbReference type="Proteomes" id="UP001143307"/>
    </source>
</evidence>
<feature type="compositionally biased region" description="Polar residues" evidence="1">
    <location>
        <begin position="55"/>
        <end position="69"/>
    </location>
</feature>
<reference evidence="2" key="1">
    <citation type="submission" date="2019-02" db="EMBL/GenBank/DDBJ databases">
        <authorList>
            <person name="Li S.-H."/>
        </authorList>
    </citation>
    <scope>NUCLEOTIDE SEQUENCE</scope>
    <source>
        <strain evidence="2">IMCC8485</strain>
    </source>
</reference>
<feature type="region of interest" description="Disordered" evidence="1">
    <location>
        <begin position="45"/>
        <end position="69"/>
    </location>
</feature>
<dbReference type="EMBL" id="SHNP01000001">
    <property type="protein sequence ID" value="MCX2972430.1"/>
    <property type="molecule type" value="Genomic_DNA"/>
</dbReference>
<evidence type="ECO:0000256" key="1">
    <source>
        <dbReference type="SAM" id="MobiDB-lite"/>
    </source>
</evidence>
<gene>
    <name evidence="2" type="ORF">EYC87_02350</name>
</gene>
<dbReference type="RefSeq" id="WP_279251447.1">
    <property type="nucleotide sequence ID" value="NZ_SHNP01000001.1"/>
</dbReference>